<evidence type="ECO:0000313" key="4">
    <source>
        <dbReference type="Proteomes" id="UP001209885"/>
    </source>
</evidence>
<keyword evidence="4" id="KW-1185">Reference proteome</keyword>
<dbReference type="PANTHER" id="PTHR21240:SF28">
    <property type="entry name" value="ISO-OROTATE DECARBOXYLASE (EUROFUNG)"/>
    <property type="match status" value="1"/>
</dbReference>
<evidence type="ECO:0000259" key="2">
    <source>
        <dbReference type="Pfam" id="PF04909"/>
    </source>
</evidence>
<dbReference type="SUPFAM" id="SSF51556">
    <property type="entry name" value="Metallo-dependent hydrolases"/>
    <property type="match status" value="1"/>
</dbReference>
<dbReference type="EMBL" id="JAPFQN010000005">
    <property type="protein sequence ID" value="MCX2744187.1"/>
    <property type="molecule type" value="Genomic_DNA"/>
</dbReference>
<sequence length="361" mass="41238">MKITAFFIGILFISVQYIDAQNDYLYNDSHFHLTNYIQKGTDIEEFLKIMGDDVGRVALFGIPLQQTWAYENTGDYAPGYYLQTDAPLYYYSFTDAHIAMAYKSLSEEQKKRFDPMITGFNPADMYAVDHIKRVLKTFPGVFSGIGEFSIHKEFVSAKVAGPTASLNNPALDKILDFCEESGLLIILHSDIDVPFQKPNQLPTYVKQMRDLFSRHPNTTIIWAHTGLGRVVHPAKSGAVSPGERTPGHLEIIEKALTLDEFKNLHFDISWDEVAKYVVSSPENLQKTADLINKYPDRFLFGTDVVAPDSKEMYLAVYNMYQPLWDKLTPEAKNKVTKENYIRLFDEANKKVRSWEKGNLEN</sequence>
<accession>A0ABT3RSG9</accession>
<dbReference type="Gene3D" id="3.20.20.140">
    <property type="entry name" value="Metal-dependent hydrolases"/>
    <property type="match status" value="1"/>
</dbReference>
<dbReference type="RefSeq" id="WP_266056653.1">
    <property type="nucleotide sequence ID" value="NZ_JAPFQN010000005.1"/>
</dbReference>
<comment type="caution">
    <text evidence="3">The sequence shown here is derived from an EMBL/GenBank/DDBJ whole genome shotgun (WGS) entry which is preliminary data.</text>
</comment>
<dbReference type="Proteomes" id="UP001209885">
    <property type="component" value="Unassembled WGS sequence"/>
</dbReference>
<dbReference type="Pfam" id="PF04909">
    <property type="entry name" value="Amidohydro_2"/>
    <property type="match status" value="1"/>
</dbReference>
<evidence type="ECO:0000313" key="3">
    <source>
        <dbReference type="EMBL" id="MCX2744187.1"/>
    </source>
</evidence>
<dbReference type="PANTHER" id="PTHR21240">
    <property type="entry name" value="2-AMINO-3-CARBOXYLMUCONATE-6-SEMIALDEHYDE DECARBOXYLASE"/>
    <property type="match status" value="1"/>
</dbReference>
<name>A0ABT3RSG9_9BACT</name>
<gene>
    <name evidence="3" type="ORF">OO013_09940</name>
</gene>
<proteinExistence type="predicted"/>
<dbReference type="InterPro" id="IPR032465">
    <property type="entry name" value="ACMSD"/>
</dbReference>
<organism evidence="3 4">
    <name type="scientific">Mangrovivirga halotolerans</name>
    <dbReference type="NCBI Taxonomy" id="2993936"/>
    <lineage>
        <taxon>Bacteria</taxon>
        <taxon>Pseudomonadati</taxon>
        <taxon>Bacteroidota</taxon>
        <taxon>Cytophagia</taxon>
        <taxon>Cytophagales</taxon>
        <taxon>Mangrovivirgaceae</taxon>
        <taxon>Mangrovivirga</taxon>
    </lineage>
</organism>
<protein>
    <submittedName>
        <fullName evidence="3">Amidohydrolase family protein</fullName>
    </submittedName>
</protein>
<evidence type="ECO:0000256" key="1">
    <source>
        <dbReference type="ARBA" id="ARBA00023239"/>
    </source>
</evidence>
<keyword evidence="1" id="KW-0456">Lyase</keyword>
<reference evidence="3 4" key="1">
    <citation type="submission" date="2022-11" db="EMBL/GenBank/DDBJ databases">
        <title>The characterization of three novel Bacteroidetes species and genomic analysis of their roles in tidal elemental geochemical cycles.</title>
        <authorList>
            <person name="Ma K."/>
        </authorList>
    </citation>
    <scope>NUCLEOTIDE SEQUENCE [LARGE SCALE GENOMIC DNA]</scope>
    <source>
        <strain evidence="3 4">M17</strain>
    </source>
</reference>
<dbReference type="InterPro" id="IPR006680">
    <property type="entry name" value="Amidohydro-rel"/>
</dbReference>
<feature type="domain" description="Amidohydrolase-related" evidence="2">
    <location>
        <begin position="84"/>
        <end position="344"/>
    </location>
</feature>
<dbReference type="InterPro" id="IPR032466">
    <property type="entry name" value="Metal_Hydrolase"/>
</dbReference>